<dbReference type="RefSeq" id="WP_072325702.1">
    <property type="nucleotide sequence ID" value="NZ_FPJW01000004.1"/>
</dbReference>
<organism evidence="1 2">
    <name type="scientific">Marinospirillum alkaliphilum DSM 21637</name>
    <dbReference type="NCBI Taxonomy" id="1122209"/>
    <lineage>
        <taxon>Bacteria</taxon>
        <taxon>Pseudomonadati</taxon>
        <taxon>Pseudomonadota</taxon>
        <taxon>Gammaproteobacteria</taxon>
        <taxon>Oceanospirillales</taxon>
        <taxon>Oceanospirillaceae</taxon>
        <taxon>Marinospirillum</taxon>
    </lineage>
</organism>
<dbReference type="InterPro" id="IPR012675">
    <property type="entry name" value="Beta-grasp_dom_sf"/>
</dbReference>
<dbReference type="AlphaFoldDB" id="A0A1K1WMY0"/>
<dbReference type="InterPro" id="IPR003749">
    <property type="entry name" value="ThiS/MoaD-like"/>
</dbReference>
<accession>A0A1K1WMY0</accession>
<keyword evidence="2" id="KW-1185">Reference proteome</keyword>
<dbReference type="SUPFAM" id="SSF54285">
    <property type="entry name" value="MoaD/ThiS"/>
    <property type="match status" value="1"/>
</dbReference>
<dbReference type="InterPro" id="IPR010035">
    <property type="entry name" value="Thi_S"/>
</dbReference>
<evidence type="ECO:0000313" key="1">
    <source>
        <dbReference type="EMBL" id="SFX38639.1"/>
    </source>
</evidence>
<dbReference type="CDD" id="cd00565">
    <property type="entry name" value="Ubl_ThiS"/>
    <property type="match status" value="1"/>
</dbReference>
<sequence length="66" mass="7232">MQIRLNGQPHALPEQASIEDLLQQLQLTGKRLAVEVNENIIPKSRHATTLLQAEDQVEIVHAIGGG</sequence>
<name>A0A1K1WMY0_9GAMM</name>
<dbReference type="Proteomes" id="UP000182350">
    <property type="component" value="Unassembled WGS sequence"/>
</dbReference>
<proteinExistence type="predicted"/>
<dbReference type="InterPro" id="IPR016155">
    <property type="entry name" value="Mopterin_synth/thiamin_S_b"/>
</dbReference>
<dbReference type="NCBIfam" id="TIGR01683">
    <property type="entry name" value="thiS"/>
    <property type="match status" value="1"/>
</dbReference>
<dbReference type="PANTHER" id="PTHR34472:SF1">
    <property type="entry name" value="SULFUR CARRIER PROTEIN THIS"/>
    <property type="match status" value="1"/>
</dbReference>
<dbReference type="EMBL" id="FPJW01000004">
    <property type="protein sequence ID" value="SFX38639.1"/>
    <property type="molecule type" value="Genomic_DNA"/>
</dbReference>
<protein>
    <submittedName>
        <fullName evidence="1">Sulfur carrier protein</fullName>
    </submittedName>
</protein>
<gene>
    <name evidence="1" type="ORF">SAMN02745752_01460</name>
</gene>
<dbReference type="PANTHER" id="PTHR34472">
    <property type="entry name" value="SULFUR CARRIER PROTEIN THIS"/>
    <property type="match status" value="1"/>
</dbReference>
<dbReference type="OrthoDB" id="9800283at2"/>
<dbReference type="Gene3D" id="3.10.20.30">
    <property type="match status" value="1"/>
</dbReference>
<dbReference type="Pfam" id="PF02597">
    <property type="entry name" value="ThiS"/>
    <property type="match status" value="1"/>
</dbReference>
<evidence type="ECO:0000313" key="2">
    <source>
        <dbReference type="Proteomes" id="UP000182350"/>
    </source>
</evidence>
<reference evidence="1 2" key="1">
    <citation type="submission" date="2016-11" db="EMBL/GenBank/DDBJ databases">
        <authorList>
            <person name="Jaros S."/>
            <person name="Januszkiewicz K."/>
            <person name="Wedrychowicz H."/>
        </authorList>
    </citation>
    <scope>NUCLEOTIDE SEQUENCE [LARGE SCALE GENOMIC DNA]</scope>
    <source>
        <strain evidence="1 2">DSM 21637</strain>
    </source>
</reference>
<dbReference type="STRING" id="1122209.SAMN02745752_01460"/>